<name>A0AAN6WFX0_9PEZI</name>
<evidence type="ECO:0000256" key="1">
    <source>
        <dbReference type="ARBA" id="ARBA00001971"/>
    </source>
</evidence>
<evidence type="ECO:0000256" key="10">
    <source>
        <dbReference type="SAM" id="Phobius"/>
    </source>
</evidence>
<evidence type="ECO:0000256" key="2">
    <source>
        <dbReference type="ARBA" id="ARBA00010617"/>
    </source>
</evidence>
<evidence type="ECO:0000256" key="3">
    <source>
        <dbReference type="ARBA" id="ARBA00022617"/>
    </source>
</evidence>
<dbReference type="PROSITE" id="PS00086">
    <property type="entry name" value="CYTOCHROME_P450"/>
    <property type="match status" value="1"/>
</dbReference>
<dbReference type="InterPro" id="IPR017972">
    <property type="entry name" value="Cyt_P450_CS"/>
</dbReference>
<evidence type="ECO:0000313" key="12">
    <source>
        <dbReference type="Proteomes" id="UP001302321"/>
    </source>
</evidence>
<dbReference type="Gene3D" id="1.10.630.10">
    <property type="entry name" value="Cytochrome P450"/>
    <property type="match status" value="1"/>
</dbReference>
<feature type="transmembrane region" description="Helical" evidence="10">
    <location>
        <begin position="15"/>
        <end position="37"/>
    </location>
</feature>
<dbReference type="AlphaFoldDB" id="A0AAN6WFX0"/>
<dbReference type="PANTHER" id="PTHR24305">
    <property type="entry name" value="CYTOCHROME P450"/>
    <property type="match status" value="1"/>
</dbReference>
<evidence type="ECO:0000256" key="7">
    <source>
        <dbReference type="ARBA" id="ARBA00023033"/>
    </source>
</evidence>
<dbReference type="GO" id="GO:0004497">
    <property type="term" value="F:monooxygenase activity"/>
    <property type="evidence" value="ECO:0007669"/>
    <property type="project" value="UniProtKB-KW"/>
</dbReference>
<comment type="caution">
    <text evidence="11">The sequence shown here is derived from an EMBL/GenBank/DDBJ whole genome shotgun (WGS) entry which is preliminary data.</text>
</comment>
<dbReference type="InterPro" id="IPR050121">
    <property type="entry name" value="Cytochrome_P450_monoxygenase"/>
</dbReference>
<dbReference type="InterPro" id="IPR036396">
    <property type="entry name" value="Cyt_P450_sf"/>
</dbReference>
<evidence type="ECO:0000256" key="9">
    <source>
        <dbReference type="RuleBase" id="RU000461"/>
    </source>
</evidence>
<keyword evidence="4 8" id="KW-0479">Metal-binding</keyword>
<comment type="similarity">
    <text evidence="2 9">Belongs to the cytochrome P450 family.</text>
</comment>
<organism evidence="11 12">
    <name type="scientific">Triangularia setosa</name>
    <dbReference type="NCBI Taxonomy" id="2587417"/>
    <lineage>
        <taxon>Eukaryota</taxon>
        <taxon>Fungi</taxon>
        <taxon>Dikarya</taxon>
        <taxon>Ascomycota</taxon>
        <taxon>Pezizomycotina</taxon>
        <taxon>Sordariomycetes</taxon>
        <taxon>Sordariomycetidae</taxon>
        <taxon>Sordariales</taxon>
        <taxon>Podosporaceae</taxon>
        <taxon>Triangularia</taxon>
    </lineage>
</organism>
<gene>
    <name evidence="11" type="ORF">QBC36DRAFT_318996</name>
</gene>
<dbReference type="PANTHER" id="PTHR24305:SF29">
    <property type="entry name" value="BENZOATE-PARA-HYDROXYLASE"/>
    <property type="match status" value="1"/>
</dbReference>
<dbReference type="Proteomes" id="UP001302321">
    <property type="component" value="Unassembled WGS sequence"/>
</dbReference>
<dbReference type="InterPro" id="IPR002401">
    <property type="entry name" value="Cyt_P450_E_grp-I"/>
</dbReference>
<dbReference type="Pfam" id="PF00067">
    <property type="entry name" value="p450"/>
    <property type="match status" value="1"/>
</dbReference>
<dbReference type="GO" id="GO:0005506">
    <property type="term" value="F:iron ion binding"/>
    <property type="evidence" value="ECO:0007669"/>
    <property type="project" value="InterPro"/>
</dbReference>
<sequence length="517" mass="58371">MALIPEYHSLSNTALAVYGVGAYVLYRIILSVYLIFFHPLAKFPGPRTWAVSRIPWAHHIIKGDIWKVLDQLHLQYGPVVRIAPDEITTISPDAWKDLYVTKPLLPKDPYSQTPPLNGAHSLFTAADDTHKRIRGAIVNAFSDKALRNQSPIIEHHATRLVERIHREQARSPDGVINLQKLFGYATFDTITDLSFGESFDGLEGDKTGQENAMIQNFFFHAKFSTIRNCLTRFAPLDIFLGLFLLGKTRASRTRNWKNAVDKIERRLAKGDVRDDFLTPVVGRIDETGKKGITSKELTTNGLAFVIADCQLTTVALAHATYFLLKDSEQWQRLAKEVRGRFAKGEEITVQSTQGMVYLEAVINETMRIRHPTPISLPRVLPREGRVVGGVYVPGNTVVGINLQNIQTSPTLWVEPRGFHPERFLSREDGGRYYEERFEGDVKEAFMPFSTGTRNCIGSKVFLAQARVFLARLVWTFELELQDSGQVDWLDQKAFLVFEPKPLFVSPTPRSSSSISRG</sequence>
<keyword evidence="7 9" id="KW-0503">Monooxygenase</keyword>
<keyword evidence="10" id="KW-0472">Membrane</keyword>
<accession>A0AAN6WFX0</accession>
<evidence type="ECO:0000256" key="8">
    <source>
        <dbReference type="PIRSR" id="PIRSR602401-1"/>
    </source>
</evidence>
<reference evidence="11" key="1">
    <citation type="journal article" date="2023" name="Mol. Phylogenet. Evol.">
        <title>Genome-scale phylogeny and comparative genomics of the fungal order Sordariales.</title>
        <authorList>
            <person name="Hensen N."/>
            <person name="Bonometti L."/>
            <person name="Westerberg I."/>
            <person name="Brannstrom I.O."/>
            <person name="Guillou S."/>
            <person name="Cros-Aarteil S."/>
            <person name="Calhoun S."/>
            <person name="Haridas S."/>
            <person name="Kuo A."/>
            <person name="Mondo S."/>
            <person name="Pangilinan J."/>
            <person name="Riley R."/>
            <person name="LaButti K."/>
            <person name="Andreopoulos B."/>
            <person name="Lipzen A."/>
            <person name="Chen C."/>
            <person name="Yan M."/>
            <person name="Daum C."/>
            <person name="Ng V."/>
            <person name="Clum A."/>
            <person name="Steindorff A."/>
            <person name="Ohm R.A."/>
            <person name="Martin F."/>
            <person name="Silar P."/>
            <person name="Natvig D.O."/>
            <person name="Lalanne C."/>
            <person name="Gautier V."/>
            <person name="Ament-Velasquez S.L."/>
            <person name="Kruys A."/>
            <person name="Hutchinson M.I."/>
            <person name="Powell A.J."/>
            <person name="Barry K."/>
            <person name="Miller A.N."/>
            <person name="Grigoriev I.V."/>
            <person name="Debuchy R."/>
            <person name="Gladieux P."/>
            <person name="Hiltunen Thoren M."/>
            <person name="Johannesson H."/>
        </authorList>
    </citation>
    <scope>NUCLEOTIDE SEQUENCE</scope>
    <source>
        <strain evidence="11">CBS 892.96</strain>
    </source>
</reference>
<keyword evidence="12" id="KW-1185">Reference proteome</keyword>
<protein>
    <submittedName>
        <fullName evidence="11">Sterigmatocystin biosynthesis P450 monooxygenase stcF</fullName>
    </submittedName>
</protein>
<evidence type="ECO:0000313" key="11">
    <source>
        <dbReference type="EMBL" id="KAK4180913.1"/>
    </source>
</evidence>
<dbReference type="InterPro" id="IPR001128">
    <property type="entry name" value="Cyt_P450"/>
</dbReference>
<keyword evidence="5 9" id="KW-0560">Oxidoreductase</keyword>
<keyword evidence="3 8" id="KW-0349">Heme</keyword>
<dbReference type="GO" id="GO:0016705">
    <property type="term" value="F:oxidoreductase activity, acting on paired donors, with incorporation or reduction of molecular oxygen"/>
    <property type="evidence" value="ECO:0007669"/>
    <property type="project" value="InterPro"/>
</dbReference>
<dbReference type="GO" id="GO:0020037">
    <property type="term" value="F:heme binding"/>
    <property type="evidence" value="ECO:0007669"/>
    <property type="project" value="InterPro"/>
</dbReference>
<dbReference type="PRINTS" id="PR00463">
    <property type="entry name" value="EP450I"/>
</dbReference>
<evidence type="ECO:0000256" key="4">
    <source>
        <dbReference type="ARBA" id="ARBA00022723"/>
    </source>
</evidence>
<keyword evidence="10" id="KW-0812">Transmembrane</keyword>
<dbReference type="EMBL" id="MU866092">
    <property type="protein sequence ID" value="KAK4180913.1"/>
    <property type="molecule type" value="Genomic_DNA"/>
</dbReference>
<evidence type="ECO:0000256" key="5">
    <source>
        <dbReference type="ARBA" id="ARBA00023002"/>
    </source>
</evidence>
<evidence type="ECO:0000256" key="6">
    <source>
        <dbReference type="ARBA" id="ARBA00023004"/>
    </source>
</evidence>
<keyword evidence="6 8" id="KW-0408">Iron</keyword>
<comment type="cofactor">
    <cofactor evidence="1 8">
        <name>heme</name>
        <dbReference type="ChEBI" id="CHEBI:30413"/>
    </cofactor>
</comment>
<feature type="binding site" description="axial binding residue" evidence="8">
    <location>
        <position position="455"/>
    </location>
    <ligand>
        <name>heme</name>
        <dbReference type="ChEBI" id="CHEBI:30413"/>
    </ligand>
    <ligandPart>
        <name>Fe</name>
        <dbReference type="ChEBI" id="CHEBI:18248"/>
    </ligandPart>
</feature>
<reference evidence="11" key="2">
    <citation type="submission" date="2023-05" db="EMBL/GenBank/DDBJ databases">
        <authorList>
            <consortium name="Lawrence Berkeley National Laboratory"/>
            <person name="Steindorff A."/>
            <person name="Hensen N."/>
            <person name="Bonometti L."/>
            <person name="Westerberg I."/>
            <person name="Brannstrom I.O."/>
            <person name="Guillou S."/>
            <person name="Cros-Aarteil S."/>
            <person name="Calhoun S."/>
            <person name="Haridas S."/>
            <person name="Kuo A."/>
            <person name="Mondo S."/>
            <person name="Pangilinan J."/>
            <person name="Riley R."/>
            <person name="Labutti K."/>
            <person name="Andreopoulos B."/>
            <person name="Lipzen A."/>
            <person name="Chen C."/>
            <person name="Yanf M."/>
            <person name="Daum C."/>
            <person name="Ng V."/>
            <person name="Clum A."/>
            <person name="Ohm R."/>
            <person name="Martin F."/>
            <person name="Silar P."/>
            <person name="Natvig D."/>
            <person name="Lalanne C."/>
            <person name="Gautier V."/>
            <person name="Ament-Velasquez S.L."/>
            <person name="Kruys A."/>
            <person name="Hutchinson M.I."/>
            <person name="Powell A.J."/>
            <person name="Barry K."/>
            <person name="Miller A.N."/>
            <person name="Grigoriev I.V."/>
            <person name="Debuchy R."/>
            <person name="Gladieux P."/>
            <person name="Thoren M.H."/>
            <person name="Johannesson H."/>
        </authorList>
    </citation>
    <scope>NUCLEOTIDE SEQUENCE</scope>
    <source>
        <strain evidence="11">CBS 892.96</strain>
    </source>
</reference>
<proteinExistence type="inferred from homology"/>
<keyword evidence="10" id="KW-1133">Transmembrane helix</keyword>
<dbReference type="CDD" id="cd11058">
    <property type="entry name" value="CYP60B-like"/>
    <property type="match status" value="1"/>
</dbReference>
<dbReference type="SUPFAM" id="SSF48264">
    <property type="entry name" value="Cytochrome P450"/>
    <property type="match status" value="1"/>
</dbReference>